<dbReference type="Pfam" id="PF14968">
    <property type="entry name" value="CCDC84"/>
    <property type="match status" value="1"/>
</dbReference>
<feature type="region of interest" description="Disordered" evidence="7">
    <location>
        <begin position="622"/>
        <end position="644"/>
    </location>
</feature>
<organism evidence="9 10">
    <name type="scientific">Hemibagrus guttatus</name>
    <dbReference type="NCBI Taxonomy" id="175788"/>
    <lineage>
        <taxon>Eukaryota</taxon>
        <taxon>Metazoa</taxon>
        <taxon>Chordata</taxon>
        <taxon>Craniata</taxon>
        <taxon>Vertebrata</taxon>
        <taxon>Euteleostomi</taxon>
        <taxon>Actinopterygii</taxon>
        <taxon>Neopterygii</taxon>
        <taxon>Teleostei</taxon>
        <taxon>Ostariophysi</taxon>
        <taxon>Siluriformes</taxon>
        <taxon>Bagridae</taxon>
        <taxon>Hemibagrus</taxon>
    </lineage>
</organism>
<dbReference type="PRINTS" id="PR00053">
    <property type="entry name" value="FORKHEAD"/>
</dbReference>
<dbReference type="Pfam" id="PF00250">
    <property type="entry name" value="Forkhead"/>
    <property type="match status" value="1"/>
</dbReference>
<evidence type="ECO:0000256" key="4">
    <source>
        <dbReference type="ARBA" id="ARBA00023242"/>
    </source>
</evidence>
<dbReference type="PANTHER" id="PTHR46789:SF2">
    <property type="entry name" value="FORKHEAD BOX PROTEIN R2"/>
    <property type="match status" value="1"/>
</dbReference>
<evidence type="ECO:0000256" key="1">
    <source>
        <dbReference type="ARBA" id="ARBA00023015"/>
    </source>
</evidence>
<dbReference type="GO" id="GO:1990837">
    <property type="term" value="F:sequence-specific double-stranded DNA binding"/>
    <property type="evidence" value="ECO:0007669"/>
    <property type="project" value="TreeGrafter"/>
</dbReference>
<dbReference type="SUPFAM" id="SSF46785">
    <property type="entry name" value="Winged helix' DNA-binding domain"/>
    <property type="match status" value="1"/>
</dbReference>
<evidence type="ECO:0000256" key="2">
    <source>
        <dbReference type="ARBA" id="ARBA00023125"/>
    </source>
</evidence>
<evidence type="ECO:0000256" key="6">
    <source>
        <dbReference type="SAM" id="Coils"/>
    </source>
</evidence>
<comment type="subcellular location">
    <subcellularLocation>
        <location evidence="5">Nucleus</location>
    </subcellularLocation>
</comment>
<evidence type="ECO:0000256" key="7">
    <source>
        <dbReference type="SAM" id="MobiDB-lite"/>
    </source>
</evidence>
<feature type="compositionally biased region" description="Basic residues" evidence="7">
    <location>
        <begin position="707"/>
        <end position="724"/>
    </location>
</feature>
<evidence type="ECO:0000256" key="5">
    <source>
        <dbReference type="PROSITE-ProRule" id="PRU00089"/>
    </source>
</evidence>
<protein>
    <recommendedName>
        <fullName evidence="8">Fork-head domain-containing protein</fullName>
    </recommendedName>
</protein>
<proteinExistence type="predicted"/>
<dbReference type="AlphaFoldDB" id="A0AAE0PWQ1"/>
<dbReference type="InterPro" id="IPR036388">
    <property type="entry name" value="WH-like_DNA-bd_sf"/>
</dbReference>
<dbReference type="GO" id="GO:0003700">
    <property type="term" value="F:DNA-binding transcription factor activity"/>
    <property type="evidence" value="ECO:0007669"/>
    <property type="project" value="InterPro"/>
</dbReference>
<evidence type="ECO:0000313" key="9">
    <source>
        <dbReference type="EMBL" id="KAK3509125.1"/>
    </source>
</evidence>
<dbReference type="SMART" id="SM00339">
    <property type="entry name" value="FH"/>
    <property type="match status" value="1"/>
</dbReference>
<feature type="coiled-coil region" evidence="6">
    <location>
        <begin position="482"/>
        <end position="509"/>
    </location>
</feature>
<dbReference type="PANTHER" id="PTHR46789">
    <property type="entry name" value="FORKHEAD BOX PROTEIN R1"/>
    <property type="match status" value="1"/>
</dbReference>
<reference evidence="9" key="1">
    <citation type="submission" date="2023-06" db="EMBL/GenBank/DDBJ databases">
        <title>Male Hemibagrus guttatus genome.</title>
        <authorList>
            <person name="Bian C."/>
        </authorList>
    </citation>
    <scope>NUCLEOTIDE SEQUENCE</scope>
    <source>
        <strain evidence="9">Male_cb2023</strain>
        <tissue evidence="9">Muscle</tissue>
    </source>
</reference>
<keyword evidence="4 5" id="KW-0539">Nucleus</keyword>
<comment type="caution">
    <text evidence="9">The sequence shown here is derived from an EMBL/GenBank/DDBJ whole genome shotgun (WGS) entry which is preliminary data.</text>
</comment>
<dbReference type="Proteomes" id="UP001274896">
    <property type="component" value="Unassembled WGS sequence"/>
</dbReference>
<feature type="region of interest" description="Disordered" evidence="7">
    <location>
        <begin position="693"/>
        <end position="730"/>
    </location>
</feature>
<evidence type="ECO:0000259" key="8">
    <source>
        <dbReference type="PROSITE" id="PS50039"/>
    </source>
</evidence>
<keyword evidence="6" id="KW-0175">Coiled coil</keyword>
<gene>
    <name evidence="9" type="ORF">QTP70_020236</name>
</gene>
<dbReference type="GO" id="GO:0005634">
    <property type="term" value="C:nucleus"/>
    <property type="evidence" value="ECO:0007669"/>
    <property type="project" value="UniProtKB-SubCell"/>
</dbReference>
<keyword evidence="10" id="KW-1185">Reference proteome</keyword>
<dbReference type="CDD" id="cd20036">
    <property type="entry name" value="FH_FOXR"/>
    <property type="match status" value="1"/>
</dbReference>
<feature type="DNA-binding region" description="Fork-head" evidence="5">
    <location>
        <begin position="242"/>
        <end position="345"/>
    </location>
</feature>
<evidence type="ECO:0000313" key="10">
    <source>
        <dbReference type="Proteomes" id="UP001274896"/>
    </source>
</evidence>
<dbReference type="Gene3D" id="1.10.10.10">
    <property type="entry name" value="Winged helix-like DNA-binding domain superfamily/Winged helix DNA-binding domain"/>
    <property type="match status" value="1"/>
</dbReference>
<accession>A0AAE0PWQ1</accession>
<keyword evidence="3" id="KW-0804">Transcription</keyword>
<dbReference type="InterPro" id="IPR036390">
    <property type="entry name" value="WH_DNA-bd_sf"/>
</dbReference>
<keyword evidence="1" id="KW-0805">Transcription regulation</keyword>
<feature type="domain" description="Fork-head" evidence="8">
    <location>
        <begin position="242"/>
        <end position="345"/>
    </location>
</feature>
<dbReference type="PROSITE" id="PS50039">
    <property type="entry name" value="FORK_HEAD_3"/>
    <property type="match status" value="1"/>
</dbReference>
<dbReference type="InterPro" id="IPR001766">
    <property type="entry name" value="Fork_head_dom"/>
</dbReference>
<evidence type="ECO:0000256" key="3">
    <source>
        <dbReference type="ARBA" id="ARBA00023163"/>
    </source>
</evidence>
<dbReference type="InterPro" id="IPR028015">
    <property type="entry name" value="CCDC84-like"/>
</dbReference>
<feature type="region of interest" description="Disordered" evidence="7">
    <location>
        <begin position="539"/>
        <end position="599"/>
    </location>
</feature>
<feature type="compositionally biased region" description="Polar residues" evidence="7">
    <location>
        <begin position="551"/>
        <end position="576"/>
    </location>
</feature>
<keyword evidence="2 5" id="KW-0238">DNA-binding</keyword>
<sequence length="730" mass="83693">MHGFLLTSSTEEVDRFKKEKKKKKTERKEKMFLRLRASEKFLDLHLTTGLHDWDMNEEINLSTTTDQFCQDDKRNEQYLAQWHYARISRRTLPEELDEPNPAECKESVIQPNLWLMVNPCLACPIKYPVQDKKPSLPKLTIDRSASGPALAVSGQNLHLLPLSDETCLDESLHDASLSSEYQLTDEDDVSSEDVAVCHKVRGTRRGRAPKEASSRRLGLAQSRRLQRVLQDSDNLKAGAWPRPPVNYCILIAMALSSSRSGSLNVQQIYNFTREHFPFFLTAPDGWKNTIRHNLCFSNSFRKTPQQVTGDGKRKSCLWHLTLDGRRRLRNEIHTLAADSFRMLKRSMNYPENISENQGEGVQDSGESGHAVWFRDSVTEEETGVRARGSRAEDVEVKEARRTLKCPKVEKFDASEHETRFWCYCCEVEVQKHVTDSRVTVLYGGLLEHMSTQDHRKNTNTFWWKNKADHKHKEKFIITEQESDRFKEEVAKALEQYEEKEDTLIKEQAALIRSQEQHRLEVLQALIEVCVPGMKQQYPYLNGRAGRPDPELQQSAEPDQQDIQQMTSTGSEQTGSFHTVLKEQPGPSRNDPFMSQWDDSGQGLTFIGHRDCSSSGNVHTGAVPPWLLEDPEDKSAGNSQDIGPSLQDFLKHKAQQKLKKLPANRVGANFDHGSHTDADWLPSFGRVWNSGRRWQSRHQFRQEEAKSGQKRRREHGGKATKKQKHQTNGDV</sequence>
<dbReference type="EMBL" id="JAUCMX010000027">
    <property type="protein sequence ID" value="KAK3509125.1"/>
    <property type="molecule type" value="Genomic_DNA"/>
</dbReference>
<dbReference type="InterPro" id="IPR052328">
    <property type="entry name" value="FOX_transcription_regulators"/>
</dbReference>
<name>A0AAE0PWQ1_9TELE</name>